<dbReference type="EMBL" id="KP282673">
    <property type="protein sequence ID" value="ALG96755.1"/>
    <property type="molecule type" value="Genomic_DNA"/>
</dbReference>
<accession>A0A0N9P935</accession>
<dbReference type="Proteomes" id="UP000202536">
    <property type="component" value="Segment"/>
</dbReference>
<dbReference type="OrthoDB" id="30607at10239"/>
<protein>
    <submittedName>
        <fullName evidence="1">Uncharacterized protein</fullName>
    </submittedName>
</protein>
<dbReference type="RefSeq" id="YP_009211277.1">
    <property type="nucleotide sequence ID" value="NC_028938.1"/>
</dbReference>
<keyword evidence="2" id="KW-1185">Reference proteome</keyword>
<sequence>MSYLKSLMRKVPKLPISKVLTYAYLGDIEYEISVDNFYFEDFLRSLTGVYIDDYQYTTFAKTITGGIHPKITYKGVVIGYDNTEHYVHVPDFIASMILLYYPINAYVSGAKLLFSVEPTRKISVFYSFGERVRTPFYTWDKNPPFSKKLEIIMYLIGYSDVVKRNGGVIVSPAEIEKNETFKMYYFLPLLYTAYYLKNKHTFVKSPKTILKIYEEVKDKLKVPNLTMDKLLEMANSEESLFKGE</sequence>
<organism evidence="1 2">
    <name type="scientific">Acidianus bottle-shaped virus 2 strain ABV2</name>
    <dbReference type="NCBI Taxonomy" id="1732173"/>
    <lineage>
        <taxon>Viruses</taxon>
        <taxon>Viruses incertae sedis</taxon>
        <taxon>Ampullaviridae</taxon>
        <taxon>Bottigliavirus</taxon>
        <taxon>Bottigliavirus puteoliense</taxon>
        <taxon>Bottigliavirus ABV2</taxon>
    </lineage>
</organism>
<evidence type="ECO:0000313" key="2">
    <source>
        <dbReference type="Proteomes" id="UP000202536"/>
    </source>
</evidence>
<proteinExistence type="predicted"/>
<reference evidence="1 2" key="1">
    <citation type="journal article" date="2015" name="Environ. Microbiol.">
        <title>Novel viral genomes identified from six metagenomes reveal wide distribution of archaeal viruses and high viral diversity in terrestrial hot springs.</title>
        <authorList>
            <person name="Gudbergsdottir S.R."/>
            <person name="Menzel P."/>
            <person name="Krogh A."/>
            <person name="Young M."/>
            <person name="Peng X."/>
        </authorList>
    </citation>
    <scope>NUCLEOTIDE SEQUENCE [LARGE SCALE GENOMIC DNA]</scope>
    <source>
        <strain evidence="1 2">ABV2</strain>
    </source>
</reference>
<name>A0A0N9P935_9VIRU</name>
<evidence type="ECO:0000313" key="1">
    <source>
        <dbReference type="EMBL" id="ALG96755.1"/>
    </source>
</evidence>
<dbReference type="GeneID" id="26637845"/>
<dbReference type="KEGG" id="vg:26637845"/>